<proteinExistence type="predicted"/>
<dbReference type="Proteomes" id="UP000747399">
    <property type="component" value="Unassembled WGS sequence"/>
</dbReference>
<comment type="caution">
    <text evidence="1">The sequence shown here is derived from an EMBL/GenBank/DDBJ whole genome shotgun (WGS) entry which is preliminary data.</text>
</comment>
<evidence type="ECO:0000313" key="2">
    <source>
        <dbReference type="Proteomes" id="UP000747399"/>
    </source>
</evidence>
<name>A0A8J4B6K0_9CHLO</name>
<evidence type="ECO:0000313" key="1">
    <source>
        <dbReference type="EMBL" id="GIL55264.1"/>
    </source>
</evidence>
<dbReference type="AlphaFoldDB" id="A0A8J4B6K0"/>
<organism evidence="1 2">
    <name type="scientific">Volvox africanus</name>
    <dbReference type="NCBI Taxonomy" id="51714"/>
    <lineage>
        <taxon>Eukaryota</taxon>
        <taxon>Viridiplantae</taxon>
        <taxon>Chlorophyta</taxon>
        <taxon>core chlorophytes</taxon>
        <taxon>Chlorophyceae</taxon>
        <taxon>CS clade</taxon>
        <taxon>Chlamydomonadales</taxon>
        <taxon>Volvocaceae</taxon>
        <taxon>Volvox</taxon>
    </lineage>
</organism>
<sequence>MRRVVVRTPEYRSVCGPGTIHTRRRKNKMWLTHAAGSPTHLSLAPTSAAAFISARPCVLGPSAARASATMKPDNGLAGSSLPSAELWRTHSVRAVARAEGPRGAAPD</sequence>
<keyword evidence="2" id="KW-1185">Reference proteome</keyword>
<dbReference type="EMBL" id="BNCO01000020">
    <property type="protein sequence ID" value="GIL55264.1"/>
    <property type="molecule type" value="Genomic_DNA"/>
</dbReference>
<gene>
    <name evidence="1" type="ORF">Vafri_10842</name>
</gene>
<reference evidence="1" key="1">
    <citation type="journal article" date="2021" name="Proc. Natl. Acad. Sci. U.S.A.">
        <title>Three genomes in the algal genus Volvox reveal the fate of a haploid sex-determining region after a transition to homothallism.</title>
        <authorList>
            <person name="Yamamoto K."/>
            <person name="Hamaji T."/>
            <person name="Kawai-Toyooka H."/>
            <person name="Matsuzaki R."/>
            <person name="Takahashi F."/>
            <person name="Nishimura Y."/>
            <person name="Kawachi M."/>
            <person name="Noguchi H."/>
            <person name="Minakuchi Y."/>
            <person name="Umen J.G."/>
            <person name="Toyoda A."/>
            <person name="Nozaki H."/>
        </authorList>
    </citation>
    <scope>NUCLEOTIDE SEQUENCE</scope>
    <source>
        <strain evidence="1">NIES-3780</strain>
    </source>
</reference>
<accession>A0A8J4B6K0</accession>
<protein>
    <submittedName>
        <fullName evidence="1">Uncharacterized protein</fullName>
    </submittedName>
</protein>